<evidence type="ECO:0000313" key="4">
    <source>
        <dbReference type="Proteomes" id="UP000179769"/>
    </source>
</evidence>
<feature type="region of interest" description="Disordered" evidence="1">
    <location>
        <begin position="42"/>
        <end position="64"/>
    </location>
</feature>
<dbReference type="Proteomes" id="UP000179769">
    <property type="component" value="Unassembled WGS sequence"/>
</dbReference>
<dbReference type="AlphaFoldDB" id="A0A1S1R1F8"/>
<keyword evidence="2" id="KW-0732">Signal</keyword>
<dbReference type="OrthoDB" id="3680722at2"/>
<name>A0A1S1R1F8_9ACTN</name>
<protein>
    <recommendedName>
        <fullName evidence="5">Lipoprotein</fullName>
    </recommendedName>
</protein>
<reference evidence="4" key="1">
    <citation type="submission" date="2016-07" db="EMBL/GenBank/DDBJ databases">
        <title>Frankia sp. NRRL B-16219 Genome sequencing.</title>
        <authorList>
            <person name="Ghodhbane-Gtari F."/>
            <person name="Swanson E."/>
            <person name="Gueddou A."/>
            <person name="Louati M."/>
            <person name="Nouioui I."/>
            <person name="Hezbri K."/>
            <person name="Abebe-Akele F."/>
            <person name="Simpson S."/>
            <person name="Morris K."/>
            <person name="Thomas K."/>
            <person name="Gtari M."/>
            <person name="Tisa L.S."/>
        </authorList>
    </citation>
    <scope>NUCLEOTIDE SEQUENCE [LARGE SCALE GENOMIC DNA]</scope>
    <source>
        <strain evidence="4">NRRL B-16219</strain>
    </source>
</reference>
<organism evidence="3 4">
    <name type="scientific">Parafrankia soli</name>
    <dbReference type="NCBI Taxonomy" id="2599596"/>
    <lineage>
        <taxon>Bacteria</taxon>
        <taxon>Bacillati</taxon>
        <taxon>Actinomycetota</taxon>
        <taxon>Actinomycetes</taxon>
        <taxon>Frankiales</taxon>
        <taxon>Frankiaceae</taxon>
        <taxon>Parafrankia</taxon>
    </lineage>
</organism>
<proteinExistence type="predicted"/>
<dbReference type="EMBL" id="MAXA01000091">
    <property type="protein sequence ID" value="OHV39726.1"/>
    <property type="molecule type" value="Genomic_DNA"/>
</dbReference>
<feature type="compositionally biased region" description="Low complexity" evidence="1">
    <location>
        <begin position="44"/>
        <end position="64"/>
    </location>
</feature>
<feature type="chain" id="PRO_5010225782" description="Lipoprotein" evidence="2">
    <location>
        <begin position="23"/>
        <end position="333"/>
    </location>
</feature>
<comment type="caution">
    <text evidence="3">The sequence shown here is derived from an EMBL/GenBank/DDBJ whole genome shotgun (WGS) entry which is preliminary data.</text>
</comment>
<evidence type="ECO:0000256" key="2">
    <source>
        <dbReference type="SAM" id="SignalP"/>
    </source>
</evidence>
<evidence type="ECO:0008006" key="5">
    <source>
        <dbReference type="Google" id="ProtNLM"/>
    </source>
</evidence>
<evidence type="ECO:0000256" key="1">
    <source>
        <dbReference type="SAM" id="MobiDB-lite"/>
    </source>
</evidence>
<sequence length="333" mass="33806">MAPKRRLMLSLAVPVVLVTSLAACGGGGDFFPQVPAGSETGSFVTRSAAPPRAPVASPTPARATPEAYQRVLTDLDTALGPGFGAIGSAQTPEDLAAALSAVALNLTIQADGLDDVRPPAAVAAAHTGLSDALGTLASELTSLAGDARDRDLCTGGSGLPRAASGSGGHLLRLAVLGLATADPAHHYTVGSFLPPGAPDQTRRPANGSLPGGRRGGYGELTVTASGGTDAVVKVLQGADVIRNVYVQAGASAKVDGIPNGTFDVFYTEGTDWDDANHRFTRDCAFSRFDQPVTFSTTNRPGSIEYTTYTLTLYGVVGGTASTTDVPPRAFPAG</sequence>
<keyword evidence="4" id="KW-1185">Reference proteome</keyword>
<accession>A0A1S1R1F8</accession>
<feature type="region of interest" description="Disordered" evidence="1">
    <location>
        <begin position="192"/>
        <end position="216"/>
    </location>
</feature>
<dbReference type="PROSITE" id="PS51257">
    <property type="entry name" value="PROKAR_LIPOPROTEIN"/>
    <property type="match status" value="1"/>
</dbReference>
<feature type="signal peptide" evidence="2">
    <location>
        <begin position="1"/>
        <end position="22"/>
    </location>
</feature>
<gene>
    <name evidence="3" type="ORF">BBK14_13740</name>
</gene>
<evidence type="ECO:0000313" key="3">
    <source>
        <dbReference type="EMBL" id="OHV39726.1"/>
    </source>
</evidence>